<dbReference type="InterPro" id="IPR041588">
    <property type="entry name" value="Integrase_H2C2"/>
</dbReference>
<dbReference type="FunFam" id="1.10.340.70:FF:000001">
    <property type="entry name" value="Retrovirus-related Pol polyprotein from transposon gypsy-like Protein"/>
    <property type="match status" value="1"/>
</dbReference>
<dbReference type="InterPro" id="IPR036397">
    <property type="entry name" value="RNaseH_sf"/>
</dbReference>
<organism evidence="3 4">
    <name type="scientific">Araneus ventricosus</name>
    <name type="common">Orbweaver spider</name>
    <name type="synonym">Epeira ventricosa</name>
    <dbReference type="NCBI Taxonomy" id="182803"/>
    <lineage>
        <taxon>Eukaryota</taxon>
        <taxon>Metazoa</taxon>
        <taxon>Ecdysozoa</taxon>
        <taxon>Arthropoda</taxon>
        <taxon>Chelicerata</taxon>
        <taxon>Arachnida</taxon>
        <taxon>Araneae</taxon>
        <taxon>Araneomorphae</taxon>
        <taxon>Entelegynae</taxon>
        <taxon>Araneoidea</taxon>
        <taxon>Araneidae</taxon>
        <taxon>Araneus</taxon>
    </lineage>
</organism>
<sequence length="387" mass="45279">MIDAHRNAEPVVKNFHLIDGVLCKKNFDPSGKKWLTIIPRHIRLEILQHFHDAPTAGHLGFSRTYDRIRKRFFWPGLYRSVRRYVVHCQECQRKSVPQKPPGLRIPIPPATVPFQRVGIDLLGRFPKSTRGNKWIIVCTDYLSRFAVTKALPTVEAQEVAQFMMEEIVLKHGAPRVIITDRGKVFQSKLVAEINHLCNSRHRMTTRYHPQTNDITERFIKTLADMLSMYVGVEQKKWDYILPFVTFAYNTAKQETTGFTPFYLLHDREAETTLDTVFPHSIHDSENEYVRRLVTQAEESRQLARIRTLEAQQRDKDRYDSKPRDVSYNPGDLVWVFTPVKKVGLSEKLLKRYFGPYRVVQRLSDVTYLVEELEPSPRRRKRLSMSSV</sequence>
<proteinExistence type="predicted"/>
<dbReference type="InterPro" id="IPR001584">
    <property type="entry name" value="Integrase_cat-core"/>
</dbReference>
<dbReference type="Proteomes" id="UP000499080">
    <property type="component" value="Unassembled WGS sequence"/>
</dbReference>
<dbReference type="Pfam" id="PF22938">
    <property type="entry name" value="Integrase_p58_C"/>
    <property type="match status" value="1"/>
</dbReference>
<gene>
    <name evidence="3" type="primary">POL_689</name>
    <name evidence="3" type="ORF">AVEN_149244_1</name>
</gene>
<dbReference type="EMBL" id="BGPR01076168">
    <property type="protein sequence ID" value="GBL59732.1"/>
    <property type="molecule type" value="Genomic_DNA"/>
</dbReference>
<evidence type="ECO:0000313" key="3">
    <source>
        <dbReference type="EMBL" id="GBL59732.1"/>
    </source>
</evidence>
<dbReference type="GO" id="GO:0015074">
    <property type="term" value="P:DNA integration"/>
    <property type="evidence" value="ECO:0007669"/>
    <property type="project" value="InterPro"/>
</dbReference>
<dbReference type="AlphaFoldDB" id="A0A4Y1ZNU9"/>
<dbReference type="InterPro" id="IPR050951">
    <property type="entry name" value="Retrovirus_Pol_polyprotein"/>
</dbReference>
<comment type="caution">
    <text evidence="3">The sequence shown here is derived from an EMBL/GenBank/DDBJ whole genome shotgun (WGS) entry which is preliminary data.</text>
</comment>
<dbReference type="PANTHER" id="PTHR37984:SF15">
    <property type="entry name" value="INTEGRASE CATALYTIC DOMAIN-CONTAINING PROTEIN"/>
    <property type="match status" value="1"/>
</dbReference>
<dbReference type="EC" id="2.7.7.49" evidence="1"/>
<keyword evidence="4" id="KW-1185">Reference proteome</keyword>
<protein>
    <recommendedName>
        <fullName evidence="1">RNA-directed DNA polymerase</fullName>
        <ecNumber evidence="1">2.7.7.49</ecNumber>
    </recommendedName>
</protein>
<dbReference type="InterPro" id="IPR012337">
    <property type="entry name" value="RNaseH-like_sf"/>
</dbReference>
<name>A0A4Y1ZNU9_ARAVE</name>
<dbReference type="SUPFAM" id="SSF53098">
    <property type="entry name" value="Ribonuclease H-like"/>
    <property type="match status" value="1"/>
</dbReference>
<evidence type="ECO:0000256" key="1">
    <source>
        <dbReference type="ARBA" id="ARBA00012493"/>
    </source>
</evidence>
<dbReference type="Gene3D" id="3.30.420.10">
    <property type="entry name" value="Ribonuclease H-like superfamily/Ribonuclease H"/>
    <property type="match status" value="1"/>
</dbReference>
<dbReference type="InterPro" id="IPR054465">
    <property type="entry name" value="Integrase_p58-like_C"/>
</dbReference>
<evidence type="ECO:0000313" key="4">
    <source>
        <dbReference type="Proteomes" id="UP000499080"/>
    </source>
</evidence>
<dbReference type="PANTHER" id="PTHR37984">
    <property type="entry name" value="PROTEIN CBG26694"/>
    <property type="match status" value="1"/>
</dbReference>
<dbReference type="PROSITE" id="PS50994">
    <property type="entry name" value="INTEGRASE"/>
    <property type="match status" value="1"/>
</dbReference>
<feature type="domain" description="Integrase catalytic" evidence="2">
    <location>
        <begin position="109"/>
        <end position="268"/>
    </location>
</feature>
<accession>A0A4Y1ZNU9</accession>
<dbReference type="FunFam" id="3.30.420.10:FF:000032">
    <property type="entry name" value="Retrovirus-related Pol polyprotein from transposon 297-like Protein"/>
    <property type="match status" value="1"/>
</dbReference>
<reference evidence="3 4" key="1">
    <citation type="journal article" date="2019" name="Sci. Rep.">
        <title>Orb-weaving spider Araneus ventricosus genome elucidates the spidroin gene catalogue.</title>
        <authorList>
            <person name="Kono N."/>
            <person name="Nakamura H."/>
            <person name="Ohtoshi R."/>
            <person name="Moran D.A.P."/>
            <person name="Shinohara A."/>
            <person name="Yoshida Y."/>
            <person name="Fujiwara M."/>
            <person name="Mori M."/>
            <person name="Tomita M."/>
            <person name="Arakawa K."/>
        </authorList>
    </citation>
    <scope>NUCLEOTIDE SEQUENCE [LARGE SCALE GENOMIC DNA]</scope>
</reference>
<dbReference type="GO" id="GO:0003676">
    <property type="term" value="F:nucleic acid binding"/>
    <property type="evidence" value="ECO:0007669"/>
    <property type="project" value="InterPro"/>
</dbReference>
<dbReference type="Pfam" id="PF17921">
    <property type="entry name" value="Integrase_H2C2"/>
    <property type="match status" value="1"/>
</dbReference>
<dbReference type="OrthoDB" id="10030726at2759"/>
<dbReference type="Gene3D" id="1.10.340.70">
    <property type="match status" value="1"/>
</dbReference>
<dbReference type="Pfam" id="PF00665">
    <property type="entry name" value="rve"/>
    <property type="match status" value="1"/>
</dbReference>
<dbReference type="GO" id="GO:0003964">
    <property type="term" value="F:RNA-directed DNA polymerase activity"/>
    <property type="evidence" value="ECO:0007669"/>
    <property type="project" value="UniProtKB-EC"/>
</dbReference>
<evidence type="ECO:0000259" key="2">
    <source>
        <dbReference type="PROSITE" id="PS50994"/>
    </source>
</evidence>